<organism evidence="1 2">
    <name type="scientific">Paractinoplanes ferrugineus</name>
    <dbReference type="NCBI Taxonomy" id="113564"/>
    <lineage>
        <taxon>Bacteria</taxon>
        <taxon>Bacillati</taxon>
        <taxon>Actinomycetota</taxon>
        <taxon>Actinomycetes</taxon>
        <taxon>Micromonosporales</taxon>
        <taxon>Micromonosporaceae</taxon>
        <taxon>Paractinoplanes</taxon>
    </lineage>
</organism>
<evidence type="ECO:0000313" key="1">
    <source>
        <dbReference type="EMBL" id="GIE14068.1"/>
    </source>
</evidence>
<evidence type="ECO:0000313" key="2">
    <source>
        <dbReference type="Proteomes" id="UP000598174"/>
    </source>
</evidence>
<dbReference type="AlphaFoldDB" id="A0A919J6T7"/>
<proteinExistence type="predicted"/>
<name>A0A919J6T7_9ACTN</name>
<keyword evidence="2" id="KW-1185">Reference proteome</keyword>
<gene>
    <name evidence="1" type="ORF">Afe05nite_59080</name>
</gene>
<sequence>MIYEVFLIDLDGPVQVTPSRVPWRNSRLPFMVTVVLVLFGLAGEPNNSLGSVDAVKVCDHPLSAGAGVGSPRTQAFVLDVESGEILQAVDCPA</sequence>
<accession>A0A919J6T7</accession>
<comment type="caution">
    <text evidence="1">The sequence shown here is derived from an EMBL/GenBank/DDBJ whole genome shotgun (WGS) entry which is preliminary data.</text>
</comment>
<protein>
    <submittedName>
        <fullName evidence="1">Uncharacterized protein</fullName>
    </submittedName>
</protein>
<dbReference type="Proteomes" id="UP000598174">
    <property type="component" value="Unassembled WGS sequence"/>
</dbReference>
<reference evidence="1" key="1">
    <citation type="submission" date="2021-01" db="EMBL/GenBank/DDBJ databases">
        <title>Whole genome shotgun sequence of Actinoplanes ferrugineus NBRC 15555.</title>
        <authorList>
            <person name="Komaki H."/>
            <person name="Tamura T."/>
        </authorList>
    </citation>
    <scope>NUCLEOTIDE SEQUENCE</scope>
    <source>
        <strain evidence="1">NBRC 15555</strain>
    </source>
</reference>
<dbReference type="EMBL" id="BOMM01000051">
    <property type="protein sequence ID" value="GIE14068.1"/>
    <property type="molecule type" value="Genomic_DNA"/>
</dbReference>